<evidence type="ECO:0000313" key="7">
    <source>
        <dbReference type="EMBL" id="KZL09106.1"/>
    </source>
</evidence>
<evidence type="ECO:0000256" key="3">
    <source>
        <dbReference type="ARBA" id="ARBA00022723"/>
    </source>
</evidence>
<gene>
    <name evidence="7" type="ORF">PsAD2_04110</name>
</gene>
<keyword evidence="3" id="KW-0479">Metal-binding</keyword>
<dbReference type="STRING" id="989403.SAMN05421798_12017"/>
<proteinExistence type="predicted"/>
<dbReference type="PANTHER" id="PTHR43409">
    <property type="entry name" value="ANAEROBIC MAGNESIUM-PROTOPORPHYRIN IX MONOMETHYL ESTER CYCLASE-RELATED"/>
    <property type="match status" value="1"/>
</dbReference>
<evidence type="ECO:0000256" key="2">
    <source>
        <dbReference type="ARBA" id="ARBA00022691"/>
    </source>
</evidence>
<dbReference type="OrthoDB" id="9801424at2"/>
<accession>A0A165U0S1</accession>
<dbReference type="GO" id="GO:0003824">
    <property type="term" value="F:catalytic activity"/>
    <property type="evidence" value="ECO:0007669"/>
    <property type="project" value="InterPro"/>
</dbReference>
<dbReference type="PATRIC" id="fig|989403.3.peg.4486"/>
<dbReference type="Pfam" id="PF04055">
    <property type="entry name" value="Radical_SAM"/>
    <property type="match status" value="1"/>
</dbReference>
<dbReference type="GO" id="GO:0005829">
    <property type="term" value="C:cytosol"/>
    <property type="evidence" value="ECO:0007669"/>
    <property type="project" value="TreeGrafter"/>
</dbReference>
<dbReference type="EMBL" id="LMCB01000125">
    <property type="protein sequence ID" value="KZL09106.1"/>
    <property type="molecule type" value="Genomic_DNA"/>
</dbReference>
<reference evidence="7 8" key="1">
    <citation type="journal article" date="2016" name="Front. Microbiol.">
        <title>Comparative Genomic Analysis Reveals a Diverse Repertoire of Genes Involved in Prokaryote-Eukaryote Interactions within the Pseudovibrio Genus.</title>
        <authorList>
            <person name="Romano S."/>
            <person name="Fernandez-Guerra A."/>
            <person name="Reen F.J."/>
            <person name="Glockner F.O."/>
            <person name="Crowley S.P."/>
            <person name="O'Sullivan O."/>
            <person name="Cotter P.D."/>
            <person name="Adams C."/>
            <person name="Dobson A.D."/>
            <person name="O'Gara F."/>
        </authorList>
    </citation>
    <scope>NUCLEOTIDE SEQUENCE [LARGE SCALE GENOMIC DNA]</scope>
    <source>
        <strain evidence="7 8">Ad2</strain>
    </source>
</reference>
<dbReference type="InterPro" id="IPR007197">
    <property type="entry name" value="rSAM"/>
</dbReference>
<organism evidence="7 8">
    <name type="scientific">Pseudovibrio axinellae</name>
    <dbReference type="NCBI Taxonomy" id="989403"/>
    <lineage>
        <taxon>Bacteria</taxon>
        <taxon>Pseudomonadati</taxon>
        <taxon>Pseudomonadota</taxon>
        <taxon>Alphaproteobacteria</taxon>
        <taxon>Hyphomicrobiales</taxon>
        <taxon>Stappiaceae</taxon>
        <taxon>Pseudovibrio</taxon>
    </lineage>
</organism>
<sequence>MMDTAMVRRQQALLVHINAMKGITPLVGGYLKAYAFKDEDIQSSWQIELLSVTIERSVDEIVAEVLERCGPAPSAIGFSTYVWNIKLVQGALEKLRSILPKETVYILGGVEAMNRAEELITPDDENILICNGEGEITFCELLNEINKDSPDFTRVGGISFYQNGELVHTPDHKRIKSLDEIPSPFLAGYFEPQDMAIALLETNRGCPYQCSYCFWGGAVGQKINRISKTRIEQEIEYLGQNNCRSVLLCDANFGIFPNDVEHAKQFVAAKKKYGFPMRVRYSSAKNNLERSLEIASILAEGDVLTCQPISLQTLSPVALKKANRDNIDLQTYFGLQKRTNELGISSFIEIIWPLPGETLASFKDGLAQLCRRGAQAFAVYPLLWLNNVGFQGQEQALGVQTWKDADESGSGRNVIATKEVPFDDYLDGLMYAAALQVLHDARTFDHTLRLLDALGSASIRSVCDLFVTFIDAKQGVGGFAALWEEGRDRFRETRSNITWPGSLVFHALHEDRAGFDSLLREFVSENRALFSFAPDAPDGIAVSRLIDTTLDFDLLARPYVYNNTPMRSDMTLKHMIVKNVGKRAYDAQGPIDIEAILQSIQNQNATGQTEPLGESNTAYRFDHSINQGFLMASKSREDHFDECRLFATEIGNFSQTWQTAETSNSLPTHETERA</sequence>
<dbReference type="SMART" id="SM00729">
    <property type="entry name" value="Elp3"/>
    <property type="match status" value="1"/>
</dbReference>
<dbReference type="InterPro" id="IPR006638">
    <property type="entry name" value="Elp3/MiaA/NifB-like_rSAM"/>
</dbReference>
<evidence type="ECO:0000256" key="4">
    <source>
        <dbReference type="ARBA" id="ARBA00023004"/>
    </source>
</evidence>
<evidence type="ECO:0000256" key="1">
    <source>
        <dbReference type="ARBA" id="ARBA00001966"/>
    </source>
</evidence>
<comment type="cofactor">
    <cofactor evidence="1">
        <name>[4Fe-4S] cluster</name>
        <dbReference type="ChEBI" id="CHEBI:49883"/>
    </cofactor>
</comment>
<comment type="caution">
    <text evidence="7">The sequence shown here is derived from an EMBL/GenBank/DDBJ whole genome shotgun (WGS) entry which is preliminary data.</text>
</comment>
<dbReference type="Gene3D" id="3.80.30.20">
    <property type="entry name" value="tm_1862 like domain"/>
    <property type="match status" value="1"/>
</dbReference>
<evidence type="ECO:0000256" key="5">
    <source>
        <dbReference type="ARBA" id="ARBA00023014"/>
    </source>
</evidence>
<dbReference type="InterPro" id="IPR058240">
    <property type="entry name" value="rSAM_sf"/>
</dbReference>
<dbReference type="PANTHER" id="PTHR43409:SF16">
    <property type="entry name" value="SLR0320 PROTEIN"/>
    <property type="match status" value="1"/>
</dbReference>
<dbReference type="AlphaFoldDB" id="A0A165U0S1"/>
<dbReference type="GO" id="GO:0051536">
    <property type="term" value="F:iron-sulfur cluster binding"/>
    <property type="evidence" value="ECO:0007669"/>
    <property type="project" value="UniProtKB-KW"/>
</dbReference>
<dbReference type="InterPro" id="IPR051198">
    <property type="entry name" value="BchE-like"/>
</dbReference>
<dbReference type="SFLD" id="SFLDG01082">
    <property type="entry name" value="B12-binding_domain_containing"/>
    <property type="match status" value="1"/>
</dbReference>
<keyword evidence="8" id="KW-1185">Reference proteome</keyword>
<evidence type="ECO:0000313" key="8">
    <source>
        <dbReference type="Proteomes" id="UP000076577"/>
    </source>
</evidence>
<dbReference type="SUPFAM" id="SSF102114">
    <property type="entry name" value="Radical SAM enzymes"/>
    <property type="match status" value="1"/>
</dbReference>
<dbReference type="RefSeq" id="WP_068010152.1">
    <property type="nucleotide sequence ID" value="NZ_FOFM01000020.1"/>
</dbReference>
<dbReference type="Proteomes" id="UP000076577">
    <property type="component" value="Unassembled WGS sequence"/>
</dbReference>
<keyword evidence="2" id="KW-0949">S-adenosyl-L-methionine</keyword>
<dbReference type="PROSITE" id="PS51332">
    <property type="entry name" value="B12_BINDING"/>
    <property type="match status" value="1"/>
</dbReference>
<dbReference type="Gene3D" id="3.40.50.280">
    <property type="entry name" value="Cobalamin-binding domain"/>
    <property type="match status" value="1"/>
</dbReference>
<protein>
    <submittedName>
        <fullName evidence="7">Radical SAM superfamily protein</fullName>
    </submittedName>
</protein>
<name>A0A165U0S1_9HYPH</name>
<dbReference type="SFLD" id="SFLDS00029">
    <property type="entry name" value="Radical_SAM"/>
    <property type="match status" value="1"/>
</dbReference>
<dbReference type="InterPro" id="IPR023404">
    <property type="entry name" value="rSAM_horseshoe"/>
</dbReference>
<keyword evidence="5" id="KW-0411">Iron-sulfur</keyword>
<dbReference type="GO" id="GO:0046872">
    <property type="term" value="F:metal ion binding"/>
    <property type="evidence" value="ECO:0007669"/>
    <property type="project" value="UniProtKB-KW"/>
</dbReference>
<dbReference type="GO" id="GO:0031419">
    <property type="term" value="F:cobalamin binding"/>
    <property type="evidence" value="ECO:0007669"/>
    <property type="project" value="InterPro"/>
</dbReference>
<evidence type="ECO:0000259" key="6">
    <source>
        <dbReference type="PROSITE" id="PS51332"/>
    </source>
</evidence>
<dbReference type="InterPro" id="IPR006158">
    <property type="entry name" value="Cobalamin-bd"/>
</dbReference>
<keyword evidence="4" id="KW-0408">Iron</keyword>
<feature type="domain" description="B12-binding" evidence="6">
    <location>
        <begin position="12"/>
        <end position="152"/>
    </location>
</feature>